<dbReference type="EC" id="5.4.2.11" evidence="5 9"/>
<reference evidence="10 11" key="1">
    <citation type="journal article" date="2011" name="Stand. Genomic Sci.">
        <title>Complete genome sequence of Nitratifractor salsuginis type strain (E9I37-1).</title>
        <authorList>
            <person name="Anderson I."/>
            <person name="Sikorski J."/>
            <person name="Zeytun A."/>
            <person name="Nolan M."/>
            <person name="Lapidus A."/>
            <person name="Lucas S."/>
            <person name="Hammon N."/>
            <person name="Deshpande S."/>
            <person name="Cheng J.F."/>
            <person name="Tapia R."/>
            <person name="Han C."/>
            <person name="Goodwin L."/>
            <person name="Pitluck S."/>
            <person name="Liolios K."/>
            <person name="Pagani I."/>
            <person name="Ivanova N."/>
            <person name="Huntemann M."/>
            <person name="Mavromatis K."/>
            <person name="Ovchinikova G."/>
            <person name="Pati A."/>
            <person name="Chen A."/>
            <person name="Palaniappan K."/>
            <person name="Land M."/>
            <person name="Hauser L."/>
            <person name="Brambilla E.M."/>
            <person name="Ngatchou-Djao O.D."/>
            <person name="Rohde M."/>
            <person name="Tindall B.J."/>
            <person name="Goker M."/>
            <person name="Detter J.C."/>
            <person name="Woyke T."/>
            <person name="Bristow J."/>
            <person name="Eisen J.A."/>
            <person name="Markowitz V."/>
            <person name="Hugenholtz P."/>
            <person name="Klenk H.P."/>
            <person name="Kyrpides N.C."/>
        </authorList>
    </citation>
    <scope>NUCLEOTIDE SEQUENCE [LARGE SCALE GENOMIC DNA]</scope>
    <source>
        <strain evidence="11">DSM 16511 / JCM 12458 / E9I37-1</strain>
    </source>
</reference>
<name>E6X3H6_NITSE</name>
<feature type="active site" description="Tele-phosphohistidine intermediate" evidence="5 6">
    <location>
        <position position="9"/>
    </location>
</feature>
<dbReference type="GO" id="GO:0004619">
    <property type="term" value="F:phosphoglycerate mutase activity"/>
    <property type="evidence" value="ECO:0007669"/>
    <property type="project" value="UniProtKB-UniRule"/>
</dbReference>
<feature type="binding site" evidence="5 7">
    <location>
        <position position="98"/>
    </location>
    <ligand>
        <name>substrate</name>
    </ligand>
</feature>
<dbReference type="InterPro" id="IPR013078">
    <property type="entry name" value="His_Pase_superF_clade-1"/>
</dbReference>
<dbReference type="HAMAP" id="MF_01039">
    <property type="entry name" value="PGAM_GpmA"/>
    <property type="match status" value="1"/>
</dbReference>
<feature type="active site" description="Proton donor/acceptor" evidence="5 6">
    <location>
        <position position="87"/>
    </location>
</feature>
<keyword evidence="4 5" id="KW-0413">Isomerase</keyword>
<feature type="binding site" evidence="5 7">
    <location>
        <begin position="8"/>
        <end position="15"/>
    </location>
    <ligand>
        <name>substrate</name>
    </ligand>
</feature>
<comment type="function">
    <text evidence="5 9">Catalyzes the interconversion of 2-phosphoglycerate and 3-phosphoglycerate.</text>
</comment>
<evidence type="ECO:0000256" key="7">
    <source>
        <dbReference type="PIRSR" id="PIRSR613078-2"/>
    </source>
</evidence>
<evidence type="ECO:0000256" key="6">
    <source>
        <dbReference type="PIRSR" id="PIRSR613078-1"/>
    </source>
</evidence>
<dbReference type="eggNOG" id="COG0588">
    <property type="taxonomic scope" value="Bacteria"/>
</dbReference>
<evidence type="ECO:0000256" key="2">
    <source>
        <dbReference type="ARBA" id="ARBA00022432"/>
    </source>
</evidence>
<dbReference type="Proteomes" id="UP000008633">
    <property type="component" value="Chromosome"/>
</dbReference>
<dbReference type="KEGG" id="nsa:Nitsa_0994"/>
<evidence type="ECO:0000256" key="8">
    <source>
        <dbReference type="PIRSR" id="PIRSR613078-3"/>
    </source>
</evidence>
<keyword evidence="11" id="KW-1185">Reference proteome</keyword>
<feature type="binding site" evidence="5 7">
    <location>
        <begin position="114"/>
        <end position="115"/>
    </location>
    <ligand>
        <name>substrate</name>
    </ligand>
</feature>
<evidence type="ECO:0000313" key="11">
    <source>
        <dbReference type="Proteomes" id="UP000008633"/>
    </source>
</evidence>
<organism evidence="10 11">
    <name type="scientific">Nitratifractor salsuginis (strain DSM 16511 / JCM 12458 / E9I37-1)</name>
    <dbReference type="NCBI Taxonomy" id="749222"/>
    <lineage>
        <taxon>Bacteria</taxon>
        <taxon>Pseudomonadati</taxon>
        <taxon>Campylobacterota</taxon>
        <taxon>Epsilonproteobacteria</taxon>
        <taxon>Campylobacterales</taxon>
        <taxon>Sulfurovaceae</taxon>
        <taxon>Nitratifractor</taxon>
    </lineage>
</organism>
<evidence type="ECO:0000256" key="1">
    <source>
        <dbReference type="ARBA" id="ARBA00006717"/>
    </source>
</evidence>
<dbReference type="EMBL" id="CP002452">
    <property type="protein sequence ID" value="ADV46253.1"/>
    <property type="molecule type" value="Genomic_DNA"/>
</dbReference>
<dbReference type="Gene3D" id="3.40.50.1240">
    <property type="entry name" value="Phosphoglycerate mutase-like"/>
    <property type="match status" value="1"/>
</dbReference>
<feature type="binding site" evidence="5 7">
    <location>
        <begin position="21"/>
        <end position="22"/>
    </location>
    <ligand>
        <name>substrate</name>
    </ligand>
</feature>
<evidence type="ECO:0000313" key="10">
    <source>
        <dbReference type="EMBL" id="ADV46253.1"/>
    </source>
</evidence>
<dbReference type="InterPro" id="IPR029033">
    <property type="entry name" value="His_PPase_superfam"/>
</dbReference>
<feature type="binding site" evidence="5 7">
    <location>
        <position position="60"/>
    </location>
    <ligand>
        <name>substrate</name>
    </ligand>
</feature>
<dbReference type="OrthoDB" id="9781415at2"/>
<protein>
    <recommendedName>
        <fullName evidence="5 9">2,3-bisphosphoglycerate-dependent phosphoglycerate mutase</fullName>
        <shortName evidence="5">BPG-dependent PGAM</shortName>
        <shortName evidence="5">PGAM</shortName>
        <shortName evidence="5">Phosphoglyceromutase</shortName>
        <shortName evidence="5">dPGM</shortName>
        <ecNumber evidence="5 9">5.4.2.11</ecNumber>
    </recommendedName>
</protein>
<dbReference type="HOGENOM" id="CLU_033323_1_1_7"/>
<keyword evidence="2 5" id="KW-0312">Gluconeogenesis</keyword>
<evidence type="ECO:0000256" key="3">
    <source>
        <dbReference type="ARBA" id="ARBA00023152"/>
    </source>
</evidence>
<sequence length="229" mass="26375">MGKLILLRHGQSVYNLQNIFTGWTDVALSEKGIAEAQKAGQILKAHNLLPDLCFTSWLKRAIHTAQLALRELDWEQIDCIKSWKLNERHYGAWQQRNKDEVKEEVGEERFIAIRRGYDTPPPPLPDGDPRLPENDPKFRLIDPSHLPRSESLKDTRRRTLNYFYEAIAPQLARDKTVLVSAHGNSLRALTMAIEQLSPEEIVKVEIPTGQPILYRFDETLEMLEKKVLS</sequence>
<dbReference type="PIRSF" id="PIRSF000709">
    <property type="entry name" value="6PFK_2-Ptase"/>
    <property type="match status" value="1"/>
</dbReference>
<evidence type="ECO:0000256" key="4">
    <source>
        <dbReference type="ARBA" id="ARBA00023235"/>
    </source>
</evidence>
<dbReference type="GO" id="GO:0006096">
    <property type="term" value="P:glycolytic process"/>
    <property type="evidence" value="ECO:0007669"/>
    <property type="project" value="UniProtKB-UniRule"/>
</dbReference>
<dbReference type="NCBIfam" id="TIGR01258">
    <property type="entry name" value="pgm_1"/>
    <property type="match status" value="1"/>
</dbReference>
<dbReference type="InterPro" id="IPR001345">
    <property type="entry name" value="PG/BPGM_mutase_AS"/>
</dbReference>
<dbReference type="UniPathway" id="UPA00109">
    <property type="reaction ID" value="UER00186"/>
</dbReference>
<comment type="catalytic activity">
    <reaction evidence="5 9">
        <text>(2R)-2-phosphoglycerate = (2R)-3-phosphoglycerate</text>
        <dbReference type="Rhea" id="RHEA:15901"/>
        <dbReference type="ChEBI" id="CHEBI:58272"/>
        <dbReference type="ChEBI" id="CHEBI:58289"/>
        <dbReference type="EC" id="5.4.2.11"/>
    </reaction>
</comment>
<gene>
    <name evidence="5" type="primary">gpmA</name>
    <name evidence="10" type="ordered locus">Nitsa_0994</name>
</gene>
<dbReference type="InterPro" id="IPR005952">
    <property type="entry name" value="Phosphogly_mut1"/>
</dbReference>
<evidence type="ECO:0000256" key="5">
    <source>
        <dbReference type="HAMAP-Rule" id="MF_01039"/>
    </source>
</evidence>
<dbReference type="RefSeq" id="WP_013553947.1">
    <property type="nucleotide sequence ID" value="NC_014935.1"/>
</dbReference>
<dbReference type="GO" id="GO:0006094">
    <property type="term" value="P:gluconeogenesis"/>
    <property type="evidence" value="ECO:0007669"/>
    <property type="project" value="UniProtKB-UniRule"/>
</dbReference>
<feature type="binding site" evidence="5 7">
    <location>
        <begin position="183"/>
        <end position="184"/>
    </location>
    <ligand>
        <name>substrate</name>
    </ligand>
</feature>
<comment type="similarity">
    <text evidence="1 5">Belongs to the phosphoglycerate mutase family. BPG-dependent PGAM subfamily.</text>
</comment>
<dbReference type="CDD" id="cd07067">
    <property type="entry name" value="HP_PGM_like"/>
    <property type="match status" value="1"/>
</dbReference>
<dbReference type="SMART" id="SM00855">
    <property type="entry name" value="PGAM"/>
    <property type="match status" value="1"/>
</dbReference>
<dbReference type="STRING" id="749222.Nitsa_0994"/>
<feature type="binding site" evidence="5 7">
    <location>
        <begin position="87"/>
        <end position="90"/>
    </location>
    <ligand>
        <name>substrate</name>
    </ligand>
</feature>
<dbReference type="Pfam" id="PF00300">
    <property type="entry name" value="His_Phos_1"/>
    <property type="match status" value="1"/>
</dbReference>
<evidence type="ECO:0000256" key="9">
    <source>
        <dbReference type="RuleBase" id="RU004512"/>
    </source>
</evidence>
<dbReference type="SUPFAM" id="SSF53254">
    <property type="entry name" value="Phosphoglycerate mutase-like"/>
    <property type="match status" value="1"/>
</dbReference>
<proteinExistence type="inferred from homology"/>
<dbReference type="AlphaFoldDB" id="E6X3H6"/>
<accession>E6X3H6</accession>
<comment type="pathway">
    <text evidence="5 9">Carbohydrate degradation; glycolysis; pyruvate from D-glyceraldehyde 3-phosphate: step 3/5.</text>
</comment>
<reference evidence="11" key="2">
    <citation type="submission" date="2011-01" db="EMBL/GenBank/DDBJ databases">
        <title>The complete genome of Nitratifractor salsuginis DSM 16511.</title>
        <authorList>
            <consortium name="US DOE Joint Genome Institute (JGI-PGF)"/>
            <person name="Lucas S."/>
            <person name="Copeland A."/>
            <person name="Lapidus A."/>
            <person name="Bruce D."/>
            <person name="Goodwin L."/>
            <person name="Pitluck S."/>
            <person name="Kyrpides N."/>
            <person name="Mavromatis K."/>
            <person name="Ivanova N."/>
            <person name="Mikhailova N."/>
            <person name="Zeytun A."/>
            <person name="Detter J.C."/>
            <person name="Tapia R."/>
            <person name="Han C."/>
            <person name="Land M."/>
            <person name="Hauser L."/>
            <person name="Markowitz V."/>
            <person name="Cheng J.-F."/>
            <person name="Hugenholtz P."/>
            <person name="Woyke T."/>
            <person name="Wu D."/>
            <person name="Tindall B."/>
            <person name="Schuetze A."/>
            <person name="Brambilla E."/>
            <person name="Klenk H.-P."/>
            <person name="Eisen J.A."/>
        </authorList>
    </citation>
    <scope>NUCLEOTIDE SEQUENCE [LARGE SCALE GENOMIC DNA]</scope>
    <source>
        <strain evidence="11">DSM 16511 / JCM 12458 / E9I37-1</strain>
    </source>
</reference>
<dbReference type="PANTHER" id="PTHR11931">
    <property type="entry name" value="PHOSPHOGLYCERATE MUTASE"/>
    <property type="match status" value="1"/>
</dbReference>
<feature type="site" description="Transition state stabilizer" evidence="5 8">
    <location>
        <position position="182"/>
    </location>
</feature>
<keyword evidence="3 5" id="KW-0324">Glycolysis</keyword>
<dbReference type="PROSITE" id="PS00175">
    <property type="entry name" value="PG_MUTASE"/>
    <property type="match status" value="1"/>
</dbReference>